<name>A0A815JCT7_9BILA</name>
<proteinExistence type="predicted"/>
<keyword evidence="1" id="KW-0732">Signal</keyword>
<organism evidence="2 4">
    <name type="scientific">Didymodactylos carnosus</name>
    <dbReference type="NCBI Taxonomy" id="1234261"/>
    <lineage>
        <taxon>Eukaryota</taxon>
        <taxon>Metazoa</taxon>
        <taxon>Spiralia</taxon>
        <taxon>Gnathifera</taxon>
        <taxon>Rotifera</taxon>
        <taxon>Eurotatoria</taxon>
        <taxon>Bdelloidea</taxon>
        <taxon>Philodinida</taxon>
        <taxon>Philodinidae</taxon>
        <taxon>Didymodactylos</taxon>
    </lineage>
</organism>
<comment type="caution">
    <text evidence="2">The sequence shown here is derived from an EMBL/GenBank/DDBJ whole genome shotgun (WGS) entry which is preliminary data.</text>
</comment>
<accession>A0A815JCT7</accession>
<dbReference type="EMBL" id="CAJOBC010079454">
    <property type="protein sequence ID" value="CAF4269764.1"/>
    <property type="molecule type" value="Genomic_DNA"/>
</dbReference>
<evidence type="ECO:0000313" key="2">
    <source>
        <dbReference type="EMBL" id="CAF1377739.1"/>
    </source>
</evidence>
<dbReference type="EMBL" id="CAJNOQ010016262">
    <property type="protein sequence ID" value="CAF1377739.1"/>
    <property type="molecule type" value="Genomic_DNA"/>
</dbReference>
<feature type="chain" id="PRO_5036227958" evidence="1">
    <location>
        <begin position="19"/>
        <end position="131"/>
    </location>
</feature>
<evidence type="ECO:0000313" key="3">
    <source>
        <dbReference type="EMBL" id="CAF4269764.1"/>
    </source>
</evidence>
<dbReference type="Proteomes" id="UP000681722">
    <property type="component" value="Unassembled WGS sequence"/>
</dbReference>
<sequence>MLWLIILLCTTYVRKIEGQLVRYNAACSVPLCGINSCSSQQCYSFQTVNDANICAPLVTCSLLDPCINNSGNLECSTNNSVCIQNTCCPQAICLPLALTTLCTNITSSSAATSTKKSKEVLPMKSFNNLDF</sequence>
<evidence type="ECO:0000256" key="1">
    <source>
        <dbReference type="SAM" id="SignalP"/>
    </source>
</evidence>
<keyword evidence="4" id="KW-1185">Reference proteome</keyword>
<feature type="signal peptide" evidence="1">
    <location>
        <begin position="1"/>
        <end position="18"/>
    </location>
</feature>
<reference evidence="2" key="1">
    <citation type="submission" date="2021-02" db="EMBL/GenBank/DDBJ databases">
        <authorList>
            <person name="Nowell W R."/>
        </authorList>
    </citation>
    <scope>NUCLEOTIDE SEQUENCE</scope>
</reference>
<dbReference type="Proteomes" id="UP000663829">
    <property type="component" value="Unassembled WGS sequence"/>
</dbReference>
<evidence type="ECO:0000313" key="4">
    <source>
        <dbReference type="Proteomes" id="UP000663829"/>
    </source>
</evidence>
<dbReference type="OrthoDB" id="10065240at2759"/>
<dbReference type="AlphaFoldDB" id="A0A815JCT7"/>
<protein>
    <submittedName>
        <fullName evidence="2">Uncharacterized protein</fullName>
    </submittedName>
</protein>
<gene>
    <name evidence="2" type="ORF">GPM918_LOCUS32176</name>
    <name evidence="3" type="ORF">SRO942_LOCUS32840</name>
</gene>